<organism evidence="2">
    <name type="scientific">Perkinsus marinus (strain ATCC 50983 / TXsc)</name>
    <dbReference type="NCBI Taxonomy" id="423536"/>
    <lineage>
        <taxon>Eukaryota</taxon>
        <taxon>Sar</taxon>
        <taxon>Alveolata</taxon>
        <taxon>Perkinsozoa</taxon>
        <taxon>Perkinsea</taxon>
        <taxon>Perkinsida</taxon>
        <taxon>Perkinsidae</taxon>
        <taxon>Perkinsus</taxon>
    </lineage>
</organism>
<dbReference type="Proteomes" id="UP000007800">
    <property type="component" value="Unassembled WGS sequence"/>
</dbReference>
<evidence type="ECO:0000313" key="2">
    <source>
        <dbReference type="Proteomes" id="UP000007800"/>
    </source>
</evidence>
<proteinExistence type="predicted"/>
<accession>C5KHE9</accession>
<evidence type="ECO:0000313" key="1">
    <source>
        <dbReference type="EMBL" id="EER16011.1"/>
    </source>
</evidence>
<name>C5KHE9_PERM5</name>
<dbReference type="GeneID" id="9060999"/>
<dbReference type="EMBL" id="GG673069">
    <property type="protein sequence ID" value="EER16011.1"/>
    <property type="molecule type" value="Genomic_DNA"/>
</dbReference>
<gene>
    <name evidence="1" type="ORF">Pmar_PMAR003474</name>
</gene>
<dbReference type="RefSeq" id="XP_002784215.1">
    <property type="nucleotide sequence ID" value="XM_002784169.1"/>
</dbReference>
<dbReference type="OrthoDB" id="423524at2759"/>
<sequence>MSHPSARSTAVPITGTSASAAEATREFLDTVDAYLSENSSLLMKFKPLEVCNISWALVNVGIVNKEFLDTVFGNISASAVQSLDSNSLTQLLEACTTAMDVVAMSMNSETLEWCPMPIETLQSLTEKLLMTRARGYTQEQLDSVTISMCKLLAYFRYGGGSAVGDETHVIDDGLYDLLAQEYIQAEGAGWTLKGALSLLSLPVMEMYRPGALEVLSARVVSGDIDLSVSAMPELISTLEMVVASESCQSRGVESKAIVSRSNTSIITMCARAMAEQNDLSLPLVQRMRALTGSDQLASTLADSIAIASLLADVRLDVIDEPVLKGLLSALTEAYYQNATALEPEMISTLGSCLASTLSQCGPQDASRYLDTLSEDACTATRIEQLLPGTCLSVLSFFTKDTQNCEDLWARLSALTDVVYAHFSVIGEVEDAAPYSLTDTIDLFFLRDYYGQKVEDEQIEACISRLRSLTNEAPQTNVVPLGSLCKLAFLGPSRLALETVVLPAIASSVEEMGLQSISSNELAMLVYSLSRENVPAYSGLLERSLQKLLSEPGLSTLKSLAVIYGLNTCRPGMVGSYVALGPSEAVTTALVEAARCPGHCIQMMASEVKEIVRRSVQSVEDYSVAGSGAGSAAYMRGPTSKDDDALAAAAFMPESYEDLDTSALSSIQALLD</sequence>
<dbReference type="InParanoid" id="C5KHE9"/>
<reference evidence="1 2" key="1">
    <citation type="submission" date="2008-07" db="EMBL/GenBank/DDBJ databases">
        <authorList>
            <person name="El-Sayed N."/>
            <person name="Caler E."/>
            <person name="Inman J."/>
            <person name="Amedeo P."/>
            <person name="Hass B."/>
            <person name="Wortman J."/>
        </authorList>
    </citation>
    <scope>NUCLEOTIDE SEQUENCE [LARGE SCALE GENOMIC DNA]</scope>
    <source>
        <strain evidence="2">ATCC 50983 / TXsc</strain>
    </source>
</reference>
<protein>
    <submittedName>
        <fullName evidence="1">Uncharacterized protein</fullName>
    </submittedName>
</protein>
<keyword evidence="2" id="KW-1185">Reference proteome</keyword>
<dbReference type="AlphaFoldDB" id="C5KHE9"/>